<protein>
    <recommendedName>
        <fullName evidence="2">Phospholipase/carboxylesterase/thioesterase domain-containing protein</fullName>
    </recommendedName>
</protein>
<dbReference type="AlphaFoldDB" id="A0A2C5YG75"/>
<sequence length="290" mass="31645">MNASDCPIVVPPLAPHKLTVICLHGRGSCANKFYEPFLSCPLSDGRTFGQALHDAKLIFPTAPRTRVSKYRRCSIRQWYDGTGDWEPEARGGMRASVEHIHALLLQEMALLDNNGRAVVLVGFSQGCAMALISLLLWHGQPLGGFVGLCGFMPLNTVLMQILHHESQHDADDIVFEDTDGHDVDSSADADAQMHHATPLVEAIGELRQEAQLPGHAPPPSMSFVSVPVYLGHGAADDKVDLRYGRGAAALLEKMGLMVEFHVYQGQGHCYSTEMLDHVIQFLAKIYGGVP</sequence>
<dbReference type="InterPro" id="IPR050565">
    <property type="entry name" value="LYPA1-2/EST-like"/>
</dbReference>
<dbReference type="OrthoDB" id="2418081at2759"/>
<gene>
    <name evidence="3" type="ORF">CDD81_932</name>
</gene>
<keyword evidence="4" id="KW-1185">Reference proteome</keyword>
<organism evidence="3 4">
    <name type="scientific">Ophiocordyceps australis</name>
    <dbReference type="NCBI Taxonomy" id="1399860"/>
    <lineage>
        <taxon>Eukaryota</taxon>
        <taxon>Fungi</taxon>
        <taxon>Dikarya</taxon>
        <taxon>Ascomycota</taxon>
        <taxon>Pezizomycotina</taxon>
        <taxon>Sordariomycetes</taxon>
        <taxon>Hypocreomycetidae</taxon>
        <taxon>Hypocreales</taxon>
        <taxon>Ophiocordycipitaceae</taxon>
        <taxon>Ophiocordyceps</taxon>
    </lineage>
</organism>
<evidence type="ECO:0000313" key="3">
    <source>
        <dbReference type="EMBL" id="PHH65984.1"/>
    </source>
</evidence>
<dbReference type="Pfam" id="PF02230">
    <property type="entry name" value="Abhydrolase_2"/>
    <property type="match status" value="2"/>
</dbReference>
<reference evidence="3 4" key="1">
    <citation type="submission" date="2017-06" db="EMBL/GenBank/DDBJ databases">
        <title>Ant-infecting Ophiocordyceps genomes reveal a high diversity of potential behavioral manipulation genes and a possible major role for enterotoxins.</title>
        <authorList>
            <person name="De Bekker C."/>
            <person name="Evans H.C."/>
            <person name="Brachmann A."/>
            <person name="Hughes D.P."/>
        </authorList>
    </citation>
    <scope>NUCLEOTIDE SEQUENCE [LARGE SCALE GENOMIC DNA]</scope>
    <source>
        <strain evidence="3 4">Map64</strain>
    </source>
</reference>
<accession>A0A2C5YG75</accession>
<comment type="caution">
    <text evidence="3">The sequence shown here is derived from an EMBL/GenBank/DDBJ whole genome shotgun (WGS) entry which is preliminary data.</text>
</comment>
<evidence type="ECO:0000259" key="2">
    <source>
        <dbReference type="Pfam" id="PF02230"/>
    </source>
</evidence>
<feature type="domain" description="Phospholipase/carboxylesterase/thioesterase" evidence="2">
    <location>
        <begin position="222"/>
        <end position="284"/>
    </location>
</feature>
<dbReference type="PANTHER" id="PTHR10655">
    <property type="entry name" value="LYSOPHOSPHOLIPASE-RELATED"/>
    <property type="match status" value="1"/>
</dbReference>
<dbReference type="Proteomes" id="UP000226192">
    <property type="component" value="Unassembled WGS sequence"/>
</dbReference>
<dbReference type="STRING" id="1399860.A0A2C5YG75"/>
<dbReference type="SUPFAM" id="SSF53474">
    <property type="entry name" value="alpha/beta-Hydrolases"/>
    <property type="match status" value="1"/>
</dbReference>
<dbReference type="GO" id="GO:0052689">
    <property type="term" value="F:carboxylic ester hydrolase activity"/>
    <property type="evidence" value="ECO:0007669"/>
    <property type="project" value="TreeGrafter"/>
</dbReference>
<dbReference type="PANTHER" id="PTHR10655:SF64">
    <property type="entry name" value="PHOSPHOLIPASE_CARBOXYLESTERASE_THIOESTERASE DOMAIN-CONTAINING PROTEIN"/>
    <property type="match status" value="1"/>
</dbReference>
<dbReference type="InterPro" id="IPR003140">
    <property type="entry name" value="PLipase/COase/thioEstase"/>
</dbReference>
<dbReference type="GO" id="GO:0008474">
    <property type="term" value="F:palmitoyl-(protein) hydrolase activity"/>
    <property type="evidence" value="ECO:0007669"/>
    <property type="project" value="TreeGrafter"/>
</dbReference>
<dbReference type="InterPro" id="IPR029058">
    <property type="entry name" value="AB_hydrolase_fold"/>
</dbReference>
<evidence type="ECO:0000256" key="1">
    <source>
        <dbReference type="ARBA" id="ARBA00006499"/>
    </source>
</evidence>
<dbReference type="Gene3D" id="3.40.50.1820">
    <property type="entry name" value="alpha/beta hydrolase"/>
    <property type="match status" value="1"/>
</dbReference>
<proteinExistence type="inferred from homology"/>
<comment type="similarity">
    <text evidence="1">Belongs to the AB hydrolase superfamily. AB hydrolase 2 family.</text>
</comment>
<evidence type="ECO:0000313" key="4">
    <source>
        <dbReference type="Proteomes" id="UP000226192"/>
    </source>
</evidence>
<dbReference type="EMBL" id="NJET01000012">
    <property type="protein sequence ID" value="PHH65984.1"/>
    <property type="molecule type" value="Genomic_DNA"/>
</dbReference>
<name>A0A2C5YG75_9HYPO</name>
<dbReference type="GO" id="GO:0005737">
    <property type="term" value="C:cytoplasm"/>
    <property type="evidence" value="ECO:0007669"/>
    <property type="project" value="TreeGrafter"/>
</dbReference>
<feature type="domain" description="Phospholipase/carboxylesterase/thioesterase" evidence="2">
    <location>
        <begin position="5"/>
        <end position="161"/>
    </location>
</feature>